<sequence>MGYNSDGAAEDGREEDEEEEYEEAGSGSRLLGFMFGNVNDSGDLDVDYLDEDAKEHLAALADKLGSSLTDIDLSVKSPRTSTDAVEQDYDEKAENAVNYFDIDEDFEGPELQAATEEDHLLPKKEYLSAEVSWAKLREAENEVEENYDEESDQEAEQEVVENDADVQSISVSGDTVKCIAADRTGQTSDENGCEIGTLDSENLVDHAEEVQEVLSDKSSTPLPVLCIEDGLAILRFSEIFGIHVPLKKAEKRDHRYSVAKDRYNSMDVSDIVEDDEEAFLKGPGQGFPSLKQAGVVKHAISEFNNEDFDFAKFDDLKGDAPVDLLDGKKGTYLTTEPMKEDIIVDLSVEMKSPSCSTFYPLDQQDWEEEIFWGNSPITSNKSVESCEVSGPDEASINSETEPDTGSRKIHLESQKELDEKEHGLMLHSYSSLLEPYGSRNASGSPCFSENRYHPQLLRLESRYEMDDHADGRVENAGVKLPKGHDVRHFSKLTSQNRDMLEGSWLDQIIWDPDIPIKKPKLILDLEDEQMLFEILDSKDCEHLKLHSGAMIVTRPLKSSNGDSVELPSHGGQSGWRYFANDKHYSNRKTSQQLKSNSKKRTAQGIKIYHSQPALMLQTMKLKLSNKDVANFHRPKALWYPHDIHIAVKEQGKLPTQGPMRIIIKSLGGKGCKVHVDAEETVSCVKAKASKKLDFKSSETVKMFYLGRELEDNKSLAAQNVQPNSLVHLVRTKICLLPRAQKLPGENKSLRPPGAFKKKSDLSVKDGHVFLVEYCEERPLLLSNVGMGARLCTYYHKSAPDDQTGSLLRNENSSLGHVISLNTADKSPFLGDTKAGCSQSSLETNMYRAPIFSHKVQSTDYLLVRSAKGKLSVRRIDRLTVVGQQEPLMEVMSPGTKNLQNYMISRLLVYICRQFRAAEKRHLLPFIRSEELASQFPFLSDSFIKKKLKELANLQKGSNGRWIWVKKRNFRIFSEDELRNMVKPEEEPLLLPSVGI</sequence>
<dbReference type="Pfam" id="PF12157">
    <property type="entry name" value="DUF3591"/>
    <property type="match status" value="1"/>
</dbReference>
<dbReference type="Pfam" id="PF00240">
    <property type="entry name" value="ubiquitin"/>
    <property type="match status" value="1"/>
</dbReference>
<dbReference type="PANTHER" id="PTHR13900">
    <property type="entry name" value="TRANSCRIPTION INITIATION FACTOR TFIID"/>
    <property type="match status" value="1"/>
</dbReference>
<evidence type="ECO:0000313" key="8">
    <source>
        <dbReference type="Proteomes" id="UP001457282"/>
    </source>
</evidence>
<dbReference type="GO" id="GO:0051123">
    <property type="term" value="P:RNA polymerase II preinitiation complex assembly"/>
    <property type="evidence" value="ECO:0007669"/>
    <property type="project" value="TreeGrafter"/>
</dbReference>
<dbReference type="InterPro" id="IPR040240">
    <property type="entry name" value="TAF1"/>
</dbReference>
<protein>
    <recommendedName>
        <fullName evidence="6">Ubiquitin-like domain-containing protein</fullName>
    </recommendedName>
</protein>
<evidence type="ECO:0000313" key="7">
    <source>
        <dbReference type="EMBL" id="KAK9939639.1"/>
    </source>
</evidence>
<reference evidence="7 8" key="1">
    <citation type="journal article" date="2023" name="G3 (Bethesda)">
        <title>A chromosome-length genome assembly and annotation of blackberry (Rubus argutus, cv. 'Hillquist').</title>
        <authorList>
            <person name="Bruna T."/>
            <person name="Aryal R."/>
            <person name="Dudchenko O."/>
            <person name="Sargent D.J."/>
            <person name="Mead D."/>
            <person name="Buti M."/>
            <person name="Cavallini A."/>
            <person name="Hytonen T."/>
            <person name="Andres J."/>
            <person name="Pham M."/>
            <person name="Weisz D."/>
            <person name="Mascagni F."/>
            <person name="Usai G."/>
            <person name="Natali L."/>
            <person name="Bassil N."/>
            <person name="Fernandez G.E."/>
            <person name="Lomsadze A."/>
            <person name="Armour M."/>
            <person name="Olukolu B."/>
            <person name="Poorten T."/>
            <person name="Britton C."/>
            <person name="Davik J."/>
            <person name="Ashrafi H."/>
            <person name="Aiden E.L."/>
            <person name="Borodovsky M."/>
            <person name="Worthington M."/>
        </authorList>
    </citation>
    <scope>NUCLEOTIDE SEQUENCE [LARGE SCALE GENOMIC DNA]</scope>
    <source>
        <strain evidence="7">PI 553951</strain>
    </source>
</reference>
<comment type="caution">
    <text evidence="7">The sequence shown here is derived from an EMBL/GenBank/DDBJ whole genome shotgun (WGS) entry which is preliminary data.</text>
</comment>
<comment type="subcellular location">
    <subcellularLocation>
        <location evidence="1">Nucleus</location>
    </subcellularLocation>
</comment>
<dbReference type="SMART" id="SM00213">
    <property type="entry name" value="UBQ"/>
    <property type="match status" value="1"/>
</dbReference>
<dbReference type="AlphaFoldDB" id="A0AAW1XSS5"/>
<dbReference type="FunFam" id="3.10.20.90:FF:000223">
    <property type="entry name" value="Transcription initiation factor TFIID subunit 1"/>
    <property type="match status" value="1"/>
</dbReference>
<feature type="region of interest" description="Disordered" evidence="5">
    <location>
        <begin position="382"/>
        <end position="408"/>
    </location>
</feature>
<keyword evidence="3" id="KW-0804">Transcription</keyword>
<feature type="compositionally biased region" description="Acidic residues" evidence="5">
    <location>
        <begin position="8"/>
        <end position="23"/>
    </location>
</feature>
<dbReference type="InterPro" id="IPR009067">
    <property type="entry name" value="TAF_II_230-bd"/>
</dbReference>
<dbReference type="CDD" id="cd17064">
    <property type="entry name" value="Ubl_TAFs_like"/>
    <property type="match status" value="1"/>
</dbReference>
<dbReference type="GO" id="GO:0005669">
    <property type="term" value="C:transcription factor TFIID complex"/>
    <property type="evidence" value="ECO:0007669"/>
    <property type="project" value="InterPro"/>
</dbReference>
<dbReference type="GO" id="GO:0016251">
    <property type="term" value="F:RNA polymerase II general transcription initiation factor activity"/>
    <property type="evidence" value="ECO:0007669"/>
    <property type="project" value="InterPro"/>
</dbReference>
<accession>A0AAW1XSS5</accession>
<dbReference type="Pfam" id="PF09247">
    <property type="entry name" value="TBP-binding"/>
    <property type="match status" value="1"/>
</dbReference>
<dbReference type="SUPFAM" id="SSF54236">
    <property type="entry name" value="Ubiquitin-like"/>
    <property type="match status" value="1"/>
</dbReference>
<evidence type="ECO:0000256" key="2">
    <source>
        <dbReference type="ARBA" id="ARBA00023015"/>
    </source>
</evidence>
<evidence type="ECO:0000256" key="4">
    <source>
        <dbReference type="ARBA" id="ARBA00023242"/>
    </source>
</evidence>
<feature type="domain" description="Ubiquitin-like" evidence="6">
    <location>
        <begin position="659"/>
        <end position="729"/>
    </location>
</feature>
<dbReference type="Gene3D" id="1.10.1100.10">
    <property type="entry name" value="TAFII-230 TBP-binding domain"/>
    <property type="match status" value="1"/>
</dbReference>
<organism evidence="7 8">
    <name type="scientific">Rubus argutus</name>
    <name type="common">Southern blackberry</name>
    <dbReference type="NCBI Taxonomy" id="59490"/>
    <lineage>
        <taxon>Eukaryota</taxon>
        <taxon>Viridiplantae</taxon>
        <taxon>Streptophyta</taxon>
        <taxon>Embryophyta</taxon>
        <taxon>Tracheophyta</taxon>
        <taxon>Spermatophyta</taxon>
        <taxon>Magnoliopsida</taxon>
        <taxon>eudicotyledons</taxon>
        <taxon>Gunneridae</taxon>
        <taxon>Pentapetalae</taxon>
        <taxon>rosids</taxon>
        <taxon>fabids</taxon>
        <taxon>Rosales</taxon>
        <taxon>Rosaceae</taxon>
        <taxon>Rosoideae</taxon>
        <taxon>Rosoideae incertae sedis</taxon>
        <taxon>Rubus</taxon>
    </lineage>
</organism>
<keyword evidence="4" id="KW-0539">Nucleus</keyword>
<gene>
    <name evidence="7" type="ORF">M0R45_016329</name>
</gene>
<dbReference type="InterPro" id="IPR029071">
    <property type="entry name" value="Ubiquitin-like_domsf"/>
</dbReference>
<evidence type="ECO:0000256" key="1">
    <source>
        <dbReference type="ARBA" id="ARBA00004123"/>
    </source>
</evidence>
<dbReference type="PANTHER" id="PTHR13900:SF0">
    <property type="entry name" value="TRANSCRIPTION INITIATION FACTOR TFIID SUBUNIT 1"/>
    <property type="match status" value="1"/>
</dbReference>
<dbReference type="Proteomes" id="UP001457282">
    <property type="component" value="Unassembled WGS sequence"/>
</dbReference>
<name>A0AAW1XSS5_RUBAR</name>
<dbReference type="SUPFAM" id="SSF47055">
    <property type="entry name" value="TAF(II)230 TBP-binding fragment"/>
    <property type="match status" value="1"/>
</dbReference>
<dbReference type="PROSITE" id="PS50053">
    <property type="entry name" value="UBIQUITIN_2"/>
    <property type="match status" value="1"/>
</dbReference>
<dbReference type="InterPro" id="IPR000626">
    <property type="entry name" value="Ubiquitin-like_dom"/>
</dbReference>
<feature type="region of interest" description="Disordered" evidence="5">
    <location>
        <begin position="1"/>
        <end position="28"/>
    </location>
</feature>
<keyword evidence="8" id="KW-1185">Reference proteome</keyword>
<keyword evidence="2" id="KW-0805">Transcription regulation</keyword>
<dbReference type="InterPro" id="IPR022591">
    <property type="entry name" value="TAF1_HAT_dom"/>
</dbReference>
<dbReference type="EMBL" id="JBEDUW010000003">
    <property type="protein sequence ID" value="KAK9939639.1"/>
    <property type="molecule type" value="Genomic_DNA"/>
</dbReference>
<proteinExistence type="predicted"/>
<evidence type="ECO:0000259" key="6">
    <source>
        <dbReference type="PROSITE" id="PS50053"/>
    </source>
</evidence>
<evidence type="ECO:0000256" key="5">
    <source>
        <dbReference type="SAM" id="MobiDB-lite"/>
    </source>
</evidence>
<dbReference type="InterPro" id="IPR036741">
    <property type="entry name" value="TAFII-230_TBP-bd_sf"/>
</dbReference>
<dbReference type="GO" id="GO:0004402">
    <property type="term" value="F:histone acetyltransferase activity"/>
    <property type="evidence" value="ECO:0007669"/>
    <property type="project" value="InterPro"/>
</dbReference>
<dbReference type="GO" id="GO:0017025">
    <property type="term" value="F:TBP-class protein binding"/>
    <property type="evidence" value="ECO:0007669"/>
    <property type="project" value="InterPro"/>
</dbReference>
<evidence type="ECO:0000256" key="3">
    <source>
        <dbReference type="ARBA" id="ARBA00023163"/>
    </source>
</evidence>
<dbReference type="Gene3D" id="3.10.20.90">
    <property type="entry name" value="Phosphatidylinositol 3-kinase Catalytic Subunit, Chain A, domain 1"/>
    <property type="match status" value="1"/>
</dbReference>